<proteinExistence type="predicted"/>
<organism evidence="1 2">
    <name type="scientific">Halobacterium hubeiense</name>
    <dbReference type="NCBI Taxonomy" id="1407499"/>
    <lineage>
        <taxon>Archaea</taxon>
        <taxon>Methanobacteriati</taxon>
        <taxon>Methanobacteriota</taxon>
        <taxon>Stenosarchaea group</taxon>
        <taxon>Halobacteria</taxon>
        <taxon>Halobacteriales</taxon>
        <taxon>Halobacteriaceae</taxon>
        <taxon>Halobacterium</taxon>
    </lineage>
</organism>
<dbReference type="EMBL" id="LN831303">
    <property type="protein sequence ID" value="CQH63569.1"/>
    <property type="molecule type" value="Genomic_DNA"/>
</dbReference>
<accession>A0A0U5H667</accession>
<dbReference type="Proteomes" id="UP000066737">
    <property type="component" value="Plasmid pSTJ001"/>
</dbReference>
<name>A0A0U5H667_9EURY</name>
<reference evidence="2" key="1">
    <citation type="journal article" date="2016" name="Environ. Microbiol.">
        <title>The complete genome of a viable archaeum isolated from 123-million-year-old rock salt.</title>
        <authorList>
            <person name="Jaakkola S.T."/>
            <person name="Pfeiffer F."/>
            <person name="Ravantti J.J."/>
            <person name="Guo Q."/>
            <person name="Liu Y."/>
            <person name="Chen X."/>
            <person name="Ma H."/>
            <person name="Yang C."/>
            <person name="Oksanen H.M."/>
            <person name="Bamford D.H."/>
        </authorList>
    </citation>
    <scope>NUCLEOTIDE SEQUENCE</scope>
    <source>
        <strain evidence="2">JI20-1</strain>
        <plasmid evidence="2">Plasmid pSTJ001</plasmid>
    </source>
</reference>
<evidence type="ECO:0000313" key="1">
    <source>
        <dbReference type="EMBL" id="CQH63569.1"/>
    </source>
</evidence>
<dbReference type="AlphaFoldDB" id="A0A0U5H667"/>
<protein>
    <submittedName>
        <fullName evidence="1">Uncharacterized protein</fullName>
    </submittedName>
</protein>
<dbReference type="KEGG" id="hhb:Hhub_4122"/>
<evidence type="ECO:0000313" key="2">
    <source>
        <dbReference type="Proteomes" id="UP000066737"/>
    </source>
</evidence>
<sequence length="59" mass="6908">MRRAYAEMGDFRQLDAPKAVVVAEKWDFGRIDWDAMFRSIDCSLVDLDELDQLVSRVKE</sequence>
<gene>
    <name evidence="1" type="ORF">HHUB_4122</name>
</gene>
<geneLocation type="plasmid" evidence="2">
    <name>pSTJ001</name>
</geneLocation>
<keyword evidence="2" id="KW-1185">Reference proteome</keyword>